<dbReference type="RefSeq" id="XP_051859598.1">
    <property type="nucleotide sequence ID" value="XM_052003638.1"/>
</dbReference>
<keyword evidence="1" id="KW-0732">Signal</keyword>
<evidence type="ECO:0000313" key="2">
    <source>
        <dbReference type="Proteomes" id="UP000515160"/>
    </source>
</evidence>
<keyword evidence="2" id="KW-1185">Reference proteome</keyword>
<dbReference type="Proteomes" id="UP000515160">
    <property type="component" value="Chromosome 3"/>
</dbReference>
<organism evidence="2 3">
    <name type="scientific">Drosophila albomicans</name>
    <name type="common">Fruit fly</name>
    <dbReference type="NCBI Taxonomy" id="7291"/>
    <lineage>
        <taxon>Eukaryota</taxon>
        <taxon>Metazoa</taxon>
        <taxon>Ecdysozoa</taxon>
        <taxon>Arthropoda</taxon>
        <taxon>Hexapoda</taxon>
        <taxon>Insecta</taxon>
        <taxon>Pterygota</taxon>
        <taxon>Neoptera</taxon>
        <taxon>Endopterygota</taxon>
        <taxon>Diptera</taxon>
        <taxon>Brachycera</taxon>
        <taxon>Muscomorpha</taxon>
        <taxon>Ephydroidea</taxon>
        <taxon>Drosophilidae</taxon>
        <taxon>Drosophila</taxon>
    </lineage>
</organism>
<protein>
    <submittedName>
        <fullName evidence="3">Prisilkin-39 isoform X2</fullName>
    </submittedName>
</protein>
<evidence type="ECO:0000256" key="1">
    <source>
        <dbReference type="SAM" id="SignalP"/>
    </source>
</evidence>
<gene>
    <name evidence="3" type="primary">LOC127565430</name>
</gene>
<name>A0A9C6T4N5_DROAB</name>
<dbReference type="OrthoDB" id="10588568at2759"/>
<dbReference type="GeneID" id="127565430"/>
<evidence type="ECO:0000313" key="3">
    <source>
        <dbReference type="RefSeq" id="XP_051859598.1"/>
    </source>
</evidence>
<sequence>MPFTNKITIRGIWLCWAVVLATLIQCQLVESQYSTYPYFGAQGAGAGTGYGGLYGNAYGYGYGYPQYYGYPAYGYTYPAYGYPGGGYGSYPSYGYPGYSYGYPYGNGVMFWTCYFL</sequence>
<feature type="chain" id="PRO_5038777954" evidence="1">
    <location>
        <begin position="32"/>
        <end position="116"/>
    </location>
</feature>
<feature type="signal peptide" evidence="1">
    <location>
        <begin position="1"/>
        <end position="31"/>
    </location>
</feature>
<proteinExistence type="predicted"/>
<accession>A0A9C6T4N5</accession>
<dbReference type="AlphaFoldDB" id="A0A9C6T4N5"/>
<reference evidence="3" key="1">
    <citation type="submission" date="2025-08" db="UniProtKB">
        <authorList>
            <consortium name="RefSeq"/>
        </authorList>
    </citation>
    <scope>IDENTIFICATION</scope>
    <source>
        <strain evidence="3">15112-1751.03</strain>
        <tissue evidence="3">Whole Adult</tissue>
    </source>
</reference>